<dbReference type="InterPro" id="IPR000571">
    <property type="entry name" value="Znf_CCCH"/>
</dbReference>
<dbReference type="OrthoDB" id="10259600at2759"/>
<dbReference type="PROSITE" id="PS50103">
    <property type="entry name" value="ZF_C3H1"/>
    <property type="match status" value="1"/>
</dbReference>
<sequence length="399" mass="43334">MSKAENKEGWEQSEFPILCEPCLGSNPYVRMTKQHYGDECRICQRPHTIFRWTPAPGEPYRKTEVCQICSRFRNVCQCCVLDLQFGLPAQVRDKALALKGLGPESDVNRQYFAQSAMERAKAEEGDVVGKKVIEAGKELVTRLPAGTDGEETEAQRKDGRFCTLYAKGECKRPEGTCPYLHILPTEEEYRRRRYLYRSANMKGGGAGAGRGRDALAPTPPTDPSVTSLFLPSLPGDTTEADVRSGMHAFGEIRSIQIIPGTDASTAPKNKSASSRPTCAFITYVDRQAAEAAMTECHLKGVDVGGEVAVRVVWSKPKPKGPSWDMKHRPQTSSTGPGRSGPRSGSASAPHPYSSAPPPPPPVGTGKSGRPRTLYHSQDPTMLGSTAKGRDPEGEDVGGK</sequence>
<evidence type="ECO:0000256" key="1">
    <source>
        <dbReference type="ARBA" id="ARBA00022884"/>
    </source>
</evidence>
<dbReference type="InterPro" id="IPR035979">
    <property type="entry name" value="RBD_domain_sf"/>
</dbReference>
<feature type="domain" description="RRM" evidence="5">
    <location>
        <begin position="226"/>
        <end position="316"/>
    </location>
</feature>
<organism evidence="7 8">
    <name type="scientific">Piptocephalis cylindrospora</name>
    <dbReference type="NCBI Taxonomy" id="1907219"/>
    <lineage>
        <taxon>Eukaryota</taxon>
        <taxon>Fungi</taxon>
        <taxon>Fungi incertae sedis</taxon>
        <taxon>Zoopagomycota</taxon>
        <taxon>Zoopagomycotina</taxon>
        <taxon>Zoopagomycetes</taxon>
        <taxon>Zoopagales</taxon>
        <taxon>Piptocephalidaceae</taxon>
        <taxon>Piptocephalis</taxon>
    </lineage>
</organism>
<dbReference type="EMBL" id="KZ987826">
    <property type="protein sequence ID" value="RKP14504.1"/>
    <property type="molecule type" value="Genomic_DNA"/>
</dbReference>
<dbReference type="SMART" id="SM00360">
    <property type="entry name" value="RRM"/>
    <property type="match status" value="1"/>
</dbReference>
<dbReference type="GO" id="GO:0017070">
    <property type="term" value="F:U6 snRNA binding"/>
    <property type="evidence" value="ECO:0007669"/>
    <property type="project" value="TreeGrafter"/>
</dbReference>
<feature type="region of interest" description="Disordered" evidence="4">
    <location>
        <begin position="315"/>
        <end position="399"/>
    </location>
</feature>
<proteinExistence type="predicted"/>
<evidence type="ECO:0008006" key="9">
    <source>
        <dbReference type="Google" id="ProtNLM"/>
    </source>
</evidence>
<evidence type="ECO:0000256" key="4">
    <source>
        <dbReference type="SAM" id="MobiDB-lite"/>
    </source>
</evidence>
<dbReference type="AlphaFoldDB" id="A0A4P9Y723"/>
<dbReference type="GO" id="GO:0071007">
    <property type="term" value="C:U2-type catalytic step 2 spliceosome"/>
    <property type="evidence" value="ECO:0007669"/>
    <property type="project" value="TreeGrafter"/>
</dbReference>
<dbReference type="Pfam" id="PF21369">
    <property type="entry name" value="STL11_N"/>
    <property type="match status" value="1"/>
</dbReference>
<evidence type="ECO:0000259" key="6">
    <source>
        <dbReference type="PROSITE" id="PS50103"/>
    </source>
</evidence>
<dbReference type="PANTHER" id="PTHR14089:SF6">
    <property type="entry name" value="PRE-MRNA-SPLICING FACTOR RBM22"/>
    <property type="match status" value="1"/>
</dbReference>
<dbReference type="PANTHER" id="PTHR14089">
    <property type="entry name" value="PRE-MRNA-SPLICING FACTOR RBM22"/>
    <property type="match status" value="1"/>
</dbReference>
<evidence type="ECO:0000259" key="5">
    <source>
        <dbReference type="PROSITE" id="PS50102"/>
    </source>
</evidence>
<dbReference type="SUPFAM" id="SSF54928">
    <property type="entry name" value="RNA-binding domain, RBD"/>
    <property type="match status" value="1"/>
</dbReference>
<evidence type="ECO:0000313" key="8">
    <source>
        <dbReference type="Proteomes" id="UP000267251"/>
    </source>
</evidence>
<dbReference type="Gene3D" id="3.30.70.330">
    <property type="match status" value="1"/>
</dbReference>
<feature type="domain" description="C3H1-type" evidence="6">
    <location>
        <begin position="156"/>
        <end position="184"/>
    </location>
</feature>
<feature type="compositionally biased region" description="Basic and acidic residues" evidence="4">
    <location>
        <begin position="387"/>
        <end position="399"/>
    </location>
</feature>
<keyword evidence="3" id="KW-0862">Zinc</keyword>
<feature type="compositionally biased region" description="Polar residues" evidence="4">
    <location>
        <begin position="374"/>
        <end position="383"/>
    </location>
</feature>
<dbReference type="Proteomes" id="UP000267251">
    <property type="component" value="Unassembled WGS sequence"/>
</dbReference>
<feature type="region of interest" description="Disordered" evidence="4">
    <location>
        <begin position="202"/>
        <end position="225"/>
    </location>
</feature>
<dbReference type="PROSITE" id="PS50102">
    <property type="entry name" value="RRM"/>
    <property type="match status" value="1"/>
</dbReference>
<feature type="zinc finger region" description="C3H1-type" evidence="3">
    <location>
        <begin position="156"/>
        <end position="184"/>
    </location>
</feature>
<dbReference type="GO" id="GO:0008270">
    <property type="term" value="F:zinc ion binding"/>
    <property type="evidence" value="ECO:0007669"/>
    <property type="project" value="UniProtKB-KW"/>
</dbReference>
<gene>
    <name evidence="7" type="ORF">BJ684DRAFT_8495</name>
</gene>
<name>A0A4P9Y723_9FUNG</name>
<dbReference type="InterPro" id="IPR048995">
    <property type="entry name" value="STL11/RBM22-like_N"/>
</dbReference>
<keyword evidence="1 2" id="KW-0694">RNA-binding</keyword>
<dbReference type="GO" id="GO:0071006">
    <property type="term" value="C:U2-type catalytic step 1 spliceosome"/>
    <property type="evidence" value="ECO:0007669"/>
    <property type="project" value="TreeGrafter"/>
</dbReference>
<dbReference type="InterPro" id="IPR000504">
    <property type="entry name" value="RRM_dom"/>
</dbReference>
<dbReference type="GO" id="GO:0036002">
    <property type="term" value="F:pre-mRNA binding"/>
    <property type="evidence" value="ECO:0007669"/>
    <property type="project" value="TreeGrafter"/>
</dbReference>
<accession>A0A4P9Y723</accession>
<keyword evidence="3" id="KW-0479">Metal-binding</keyword>
<evidence type="ECO:0000313" key="7">
    <source>
        <dbReference type="EMBL" id="RKP14504.1"/>
    </source>
</evidence>
<protein>
    <recommendedName>
        <fullName evidence="9">RRM domain-containing protein</fullName>
    </recommendedName>
</protein>
<reference evidence="8" key="1">
    <citation type="journal article" date="2018" name="Nat. Microbiol.">
        <title>Leveraging single-cell genomics to expand the fungal tree of life.</title>
        <authorList>
            <person name="Ahrendt S.R."/>
            <person name="Quandt C.A."/>
            <person name="Ciobanu D."/>
            <person name="Clum A."/>
            <person name="Salamov A."/>
            <person name="Andreopoulos B."/>
            <person name="Cheng J.F."/>
            <person name="Woyke T."/>
            <person name="Pelin A."/>
            <person name="Henrissat B."/>
            <person name="Reynolds N.K."/>
            <person name="Benny G.L."/>
            <person name="Smith M.E."/>
            <person name="James T.Y."/>
            <person name="Grigoriev I.V."/>
        </authorList>
    </citation>
    <scope>NUCLEOTIDE SEQUENCE [LARGE SCALE GENOMIC DNA]</scope>
</reference>
<evidence type="ECO:0000256" key="2">
    <source>
        <dbReference type="PROSITE-ProRule" id="PRU00176"/>
    </source>
</evidence>
<dbReference type="GO" id="GO:0000974">
    <property type="term" value="C:Prp19 complex"/>
    <property type="evidence" value="ECO:0007669"/>
    <property type="project" value="TreeGrafter"/>
</dbReference>
<dbReference type="InterPro" id="IPR012677">
    <property type="entry name" value="Nucleotide-bd_a/b_plait_sf"/>
</dbReference>
<feature type="compositionally biased region" description="Low complexity" evidence="4">
    <location>
        <begin position="331"/>
        <end position="353"/>
    </location>
</feature>
<keyword evidence="8" id="KW-1185">Reference proteome</keyword>
<evidence type="ECO:0000256" key="3">
    <source>
        <dbReference type="PROSITE-ProRule" id="PRU00723"/>
    </source>
</evidence>
<keyword evidence="3" id="KW-0863">Zinc-finger</keyword>
<dbReference type="InterPro" id="IPR039171">
    <property type="entry name" value="Cwc2/Slt11"/>
</dbReference>